<feature type="region of interest" description="Disordered" evidence="1">
    <location>
        <begin position="24"/>
        <end position="53"/>
    </location>
</feature>
<protein>
    <submittedName>
        <fullName evidence="2">Uncharacterized protein</fullName>
    </submittedName>
</protein>
<comment type="caution">
    <text evidence="2">The sequence shown here is derived from an EMBL/GenBank/DDBJ whole genome shotgun (WGS) entry which is preliminary data.</text>
</comment>
<keyword evidence="3" id="KW-1185">Reference proteome</keyword>
<feature type="non-terminal residue" evidence="2">
    <location>
        <position position="1"/>
    </location>
</feature>
<organism evidence="2 3">
    <name type="scientific">Kipferlia bialata</name>
    <dbReference type="NCBI Taxonomy" id="797122"/>
    <lineage>
        <taxon>Eukaryota</taxon>
        <taxon>Metamonada</taxon>
        <taxon>Carpediemonas-like organisms</taxon>
        <taxon>Kipferlia</taxon>
    </lineage>
</organism>
<reference evidence="2 3" key="1">
    <citation type="journal article" date="2018" name="PLoS ONE">
        <title>The draft genome of Kipferlia bialata reveals reductive genome evolution in fornicate parasites.</title>
        <authorList>
            <person name="Tanifuji G."/>
            <person name="Takabayashi S."/>
            <person name="Kume K."/>
            <person name="Takagi M."/>
            <person name="Nakayama T."/>
            <person name="Kamikawa R."/>
            <person name="Inagaki Y."/>
            <person name="Hashimoto T."/>
        </authorList>
    </citation>
    <scope>NUCLEOTIDE SEQUENCE [LARGE SCALE GENOMIC DNA]</scope>
    <source>
        <strain evidence="2">NY0173</strain>
    </source>
</reference>
<sequence>ASLSCLGLVPYGTDLLVRWPRDSNAEAEAEQVPTQADLDTYLRETPYAPVADR</sequence>
<evidence type="ECO:0000256" key="1">
    <source>
        <dbReference type="SAM" id="MobiDB-lite"/>
    </source>
</evidence>
<dbReference type="EMBL" id="BDIP01011071">
    <property type="protein sequence ID" value="GIQ92976.1"/>
    <property type="molecule type" value="Genomic_DNA"/>
</dbReference>
<dbReference type="AlphaFoldDB" id="A0A9K3DDT9"/>
<accession>A0A9K3DDT9</accession>
<evidence type="ECO:0000313" key="3">
    <source>
        <dbReference type="Proteomes" id="UP000265618"/>
    </source>
</evidence>
<name>A0A9K3DDT9_9EUKA</name>
<evidence type="ECO:0000313" key="2">
    <source>
        <dbReference type="EMBL" id="GIQ92976.1"/>
    </source>
</evidence>
<dbReference type="Proteomes" id="UP000265618">
    <property type="component" value="Unassembled WGS sequence"/>
</dbReference>
<feature type="non-terminal residue" evidence="2">
    <location>
        <position position="53"/>
    </location>
</feature>
<gene>
    <name evidence="2" type="ORF">KIPB_017086</name>
</gene>
<proteinExistence type="predicted"/>